<dbReference type="InterPro" id="IPR000330">
    <property type="entry name" value="SNF2_N"/>
</dbReference>
<dbReference type="Proteomes" id="UP001501475">
    <property type="component" value="Unassembled WGS sequence"/>
</dbReference>
<keyword evidence="7" id="KW-1185">Reference proteome</keyword>
<evidence type="ECO:0000259" key="4">
    <source>
        <dbReference type="PROSITE" id="PS51192"/>
    </source>
</evidence>
<reference evidence="7" key="1">
    <citation type="journal article" date="2019" name="Int. J. Syst. Evol. Microbiol.">
        <title>The Global Catalogue of Microorganisms (GCM) 10K type strain sequencing project: providing services to taxonomists for standard genome sequencing and annotation.</title>
        <authorList>
            <consortium name="The Broad Institute Genomics Platform"/>
            <consortium name="The Broad Institute Genome Sequencing Center for Infectious Disease"/>
            <person name="Wu L."/>
            <person name="Ma J."/>
        </authorList>
    </citation>
    <scope>NUCLEOTIDE SEQUENCE [LARGE SCALE GENOMIC DNA]</scope>
    <source>
        <strain evidence="7">JCM 15591</strain>
    </source>
</reference>
<evidence type="ECO:0000256" key="1">
    <source>
        <dbReference type="ARBA" id="ARBA00022801"/>
    </source>
</evidence>
<dbReference type="InterPro" id="IPR049730">
    <property type="entry name" value="SNF2/RAD54-like_C"/>
</dbReference>
<evidence type="ECO:0000313" key="7">
    <source>
        <dbReference type="Proteomes" id="UP001501475"/>
    </source>
</evidence>
<comment type="caution">
    <text evidence="6">The sequence shown here is derived from an EMBL/GenBank/DDBJ whole genome shotgun (WGS) entry which is preliminary data.</text>
</comment>
<evidence type="ECO:0000256" key="2">
    <source>
        <dbReference type="PROSITE-ProRule" id="PRU00325"/>
    </source>
</evidence>
<feature type="domain" description="Helicase ATP-binding" evidence="4">
    <location>
        <begin position="642"/>
        <end position="805"/>
    </location>
</feature>
<dbReference type="PROSITE" id="PS51194">
    <property type="entry name" value="HELICASE_CTER"/>
    <property type="match status" value="1"/>
</dbReference>
<dbReference type="SMART" id="SM00487">
    <property type="entry name" value="DEXDc"/>
    <property type="match status" value="1"/>
</dbReference>
<feature type="domain" description="Helicase C-terminal" evidence="5">
    <location>
        <begin position="927"/>
        <end position="1075"/>
    </location>
</feature>
<dbReference type="PANTHER" id="PTHR10799">
    <property type="entry name" value="SNF2/RAD54 HELICASE FAMILY"/>
    <property type="match status" value="1"/>
</dbReference>
<keyword evidence="2" id="KW-0862">Zinc</keyword>
<dbReference type="SUPFAM" id="SSF52540">
    <property type="entry name" value="P-loop containing nucleoside triphosphate hydrolases"/>
    <property type="match status" value="2"/>
</dbReference>
<dbReference type="InterPro" id="IPR038718">
    <property type="entry name" value="SNF2-like_sf"/>
</dbReference>
<dbReference type="InterPro" id="IPR007527">
    <property type="entry name" value="Znf_SWIM"/>
</dbReference>
<evidence type="ECO:0000259" key="5">
    <source>
        <dbReference type="PROSITE" id="PS51194"/>
    </source>
</evidence>
<dbReference type="CDD" id="cd18793">
    <property type="entry name" value="SF2_C_SNF"/>
    <property type="match status" value="1"/>
</dbReference>
<keyword evidence="2" id="KW-0479">Metal-binding</keyword>
<dbReference type="EMBL" id="BAAAPN010000054">
    <property type="protein sequence ID" value="GAA1763924.1"/>
    <property type="molecule type" value="Genomic_DNA"/>
</dbReference>
<proteinExistence type="predicted"/>
<sequence>MNSPIAAATWLGELTDELISRQVDPGTFVRGRGYADSGMVRNLTSADRGRMLLAEVEGTRSRPYQTLITVTDTHRGPGPRWTSRCSCPVGTDCKHTVAVLLHARARFAEANAGPVTPDWEQALRRLIEARAEPKDTAPGLGLIIDPLPVAANYRAMMGQPRIALRPTRRTKTGQWARNLTWSELASPGGSRMPMNRTQMGALRAIHDLHRIAGGRDGYFYTTSEIYLGALGIRVWPLLRQALESGVELVAGPNVNGDLRLIREPGRIVIDATRDDNEIVLRTTVDTSGDLGPVQGVQILGEPPHGLAVQTRDGLALLGLEAEIDPQLTDLLTRHGELRIPGADTDRFVHLYLPRLSRQVRVTSRDASVTIPEQPRPIVRVRVATPTPQHIELALDIAYAAPSGTILTADGGALLPHDHDAEQQLIASLDVLDAIPSARMRRGTEYAGHWDLANRVVLHAMAAVRFMDDVLPELEAGPDIHLVVEDELTSFTEATEAPVIDVTLRDGADGHTDWFDLGVSVTVGEEQVPFEPLFRALAAGDDALLLDSGTWFRLDDPALDRLRELIAEARELVDPGRPMRLSRYHVGLWDDLAELGFTSVDSAAWTASIERLRDLAVAEPAPVPAGLQATLRPYQVDGYRWLASIWDAGLGGILADDMGLGKTLQTIALLERARAAGELDNPVLVVAPTSVLGVWASEAEKFAPELRVTVLAETAKRRGSSVAQASSGAHLVVTSYAVARIDGDDFAAASWLGLVLDEAQYVKNHQAKTHHMLRTIGAPFTLAMTGTPLENSLMDLWSLLALVAPGLYPRADRFTEHYRRPIESGESPEMLNRLRRRIKPLMLRRTKEMVAADLPPKQEQRLAVELTPAHRRLYDQHLQRERQRVLGLLDDPVGNRVAILASLTRLRQLSLDPALIDAEKWGSGRPAKVEALIEQLQELRAEGHRALVFSQFTGFLRRVESHLAEAGISTEYLDGATRNRADVVKRFRTGNADAFLISLKAGGVGLTLTEADYVFVLDPWWNPAAEAQAIDRAHRIGQTKMVMVYRLIATGTIEEKVVELQQRKRDLFDRVVDEGGAMSGQITADDIRALLDAD</sequence>
<organism evidence="6 7">
    <name type="scientific">Nostocoides vanveenii</name>
    <dbReference type="NCBI Taxonomy" id="330835"/>
    <lineage>
        <taxon>Bacteria</taxon>
        <taxon>Bacillati</taxon>
        <taxon>Actinomycetota</taxon>
        <taxon>Actinomycetes</taxon>
        <taxon>Micrococcales</taxon>
        <taxon>Intrasporangiaceae</taxon>
        <taxon>Nostocoides</taxon>
    </lineage>
</organism>
<keyword evidence="6" id="KW-0347">Helicase</keyword>
<dbReference type="Gene3D" id="3.40.50.10810">
    <property type="entry name" value="Tandem AAA-ATPase domain"/>
    <property type="match status" value="1"/>
</dbReference>
<dbReference type="PROSITE" id="PS51192">
    <property type="entry name" value="HELICASE_ATP_BIND_1"/>
    <property type="match status" value="1"/>
</dbReference>
<keyword evidence="2" id="KW-0863">Zinc-finger</keyword>
<feature type="domain" description="SWIM-type" evidence="3">
    <location>
        <begin position="64"/>
        <end position="104"/>
    </location>
</feature>
<dbReference type="SMART" id="SM00490">
    <property type="entry name" value="HELICc"/>
    <property type="match status" value="1"/>
</dbReference>
<keyword evidence="6" id="KW-0067">ATP-binding</keyword>
<keyword evidence="6" id="KW-0547">Nucleotide-binding</keyword>
<dbReference type="Pfam" id="PF00176">
    <property type="entry name" value="SNF2-rel_dom"/>
    <property type="match status" value="1"/>
</dbReference>
<dbReference type="InterPro" id="IPR001650">
    <property type="entry name" value="Helicase_C-like"/>
</dbReference>
<dbReference type="Gene3D" id="3.40.50.300">
    <property type="entry name" value="P-loop containing nucleotide triphosphate hydrolases"/>
    <property type="match status" value="1"/>
</dbReference>
<dbReference type="InterPro" id="IPR014001">
    <property type="entry name" value="Helicase_ATP-bd"/>
</dbReference>
<accession>A0ABP4WVL1</accession>
<dbReference type="Pfam" id="PF00271">
    <property type="entry name" value="Helicase_C"/>
    <property type="match status" value="1"/>
</dbReference>
<dbReference type="InterPro" id="IPR027417">
    <property type="entry name" value="P-loop_NTPase"/>
</dbReference>
<gene>
    <name evidence="6" type="ORF">GCM10009810_23780</name>
</gene>
<protein>
    <submittedName>
        <fullName evidence="6">DEAD/DEAH box helicase</fullName>
    </submittedName>
</protein>
<name>A0ABP4WVL1_9MICO</name>
<dbReference type="PROSITE" id="PS50966">
    <property type="entry name" value="ZF_SWIM"/>
    <property type="match status" value="1"/>
</dbReference>
<evidence type="ECO:0000313" key="6">
    <source>
        <dbReference type="EMBL" id="GAA1763924.1"/>
    </source>
</evidence>
<evidence type="ECO:0000259" key="3">
    <source>
        <dbReference type="PROSITE" id="PS50966"/>
    </source>
</evidence>
<keyword evidence="1" id="KW-0378">Hydrolase</keyword>
<dbReference type="GO" id="GO:0004386">
    <property type="term" value="F:helicase activity"/>
    <property type="evidence" value="ECO:0007669"/>
    <property type="project" value="UniProtKB-KW"/>
</dbReference>
<dbReference type="RefSeq" id="WP_344066531.1">
    <property type="nucleotide sequence ID" value="NZ_BAAAPN010000054.1"/>
</dbReference>